<proteinExistence type="predicted"/>
<gene>
    <name evidence="1" type="ORF">BRADI_2g10155v3</name>
</gene>
<dbReference type="Gramene" id="PNT70333">
    <property type="protein sequence ID" value="PNT70333"/>
    <property type="gene ID" value="BRADI_2g10155v3"/>
</dbReference>
<evidence type="ECO:0000313" key="2">
    <source>
        <dbReference type="EnsemblPlants" id="PNT70333"/>
    </source>
</evidence>
<reference evidence="1" key="2">
    <citation type="submission" date="2017-06" db="EMBL/GenBank/DDBJ databases">
        <title>WGS assembly of Brachypodium distachyon.</title>
        <authorList>
            <consortium name="The International Brachypodium Initiative"/>
            <person name="Lucas S."/>
            <person name="Harmon-Smith M."/>
            <person name="Lail K."/>
            <person name="Tice H."/>
            <person name="Grimwood J."/>
            <person name="Bruce D."/>
            <person name="Barry K."/>
            <person name="Shu S."/>
            <person name="Lindquist E."/>
            <person name="Wang M."/>
            <person name="Pitluck S."/>
            <person name="Vogel J.P."/>
            <person name="Garvin D.F."/>
            <person name="Mockler T.C."/>
            <person name="Schmutz J."/>
            <person name="Rokhsar D."/>
            <person name="Bevan M.W."/>
        </authorList>
    </citation>
    <scope>NUCLEOTIDE SEQUENCE</scope>
    <source>
        <strain evidence="1">Bd21</strain>
    </source>
</reference>
<reference evidence="2" key="3">
    <citation type="submission" date="2018-08" db="UniProtKB">
        <authorList>
            <consortium name="EnsemblPlants"/>
        </authorList>
    </citation>
    <scope>IDENTIFICATION</scope>
    <source>
        <strain evidence="2">cv. Bd21</strain>
    </source>
</reference>
<dbReference type="EMBL" id="CM000881">
    <property type="protein sequence ID" value="PNT70333.1"/>
    <property type="molecule type" value="Genomic_DNA"/>
</dbReference>
<name>A0A2K2D7T6_BRADI</name>
<dbReference type="EnsemblPlants" id="PNT70333">
    <property type="protein sequence ID" value="PNT70333"/>
    <property type="gene ID" value="BRADI_2g10155v3"/>
</dbReference>
<dbReference type="Proteomes" id="UP000008810">
    <property type="component" value="Chromosome 2"/>
</dbReference>
<evidence type="ECO:0000313" key="1">
    <source>
        <dbReference type="EMBL" id="PNT70333.1"/>
    </source>
</evidence>
<organism evidence="1">
    <name type="scientific">Brachypodium distachyon</name>
    <name type="common">Purple false brome</name>
    <name type="synonym">Trachynia distachya</name>
    <dbReference type="NCBI Taxonomy" id="15368"/>
    <lineage>
        <taxon>Eukaryota</taxon>
        <taxon>Viridiplantae</taxon>
        <taxon>Streptophyta</taxon>
        <taxon>Embryophyta</taxon>
        <taxon>Tracheophyta</taxon>
        <taxon>Spermatophyta</taxon>
        <taxon>Magnoliopsida</taxon>
        <taxon>Liliopsida</taxon>
        <taxon>Poales</taxon>
        <taxon>Poaceae</taxon>
        <taxon>BOP clade</taxon>
        <taxon>Pooideae</taxon>
        <taxon>Stipodae</taxon>
        <taxon>Brachypodieae</taxon>
        <taxon>Brachypodium</taxon>
    </lineage>
</organism>
<dbReference type="AlphaFoldDB" id="A0A2K2D7T6"/>
<accession>A0A2K2D7T6</accession>
<evidence type="ECO:0000313" key="3">
    <source>
        <dbReference type="Proteomes" id="UP000008810"/>
    </source>
</evidence>
<dbReference type="InParanoid" id="A0A2K2D7T6"/>
<sequence>MGIGRAKRRVETENLASTYCTLTLVPIYNSSKKKLLVNKVNKRFLFLLLYCLLQMHMNPGRRFVSLYCSALLFFSLSNTDV</sequence>
<protein>
    <submittedName>
        <fullName evidence="1 2">Uncharacterized protein</fullName>
    </submittedName>
</protein>
<reference evidence="1 2" key="1">
    <citation type="journal article" date="2010" name="Nature">
        <title>Genome sequencing and analysis of the model grass Brachypodium distachyon.</title>
        <authorList>
            <consortium name="International Brachypodium Initiative"/>
        </authorList>
    </citation>
    <scope>NUCLEOTIDE SEQUENCE [LARGE SCALE GENOMIC DNA]</scope>
    <source>
        <strain evidence="1 2">Bd21</strain>
    </source>
</reference>
<keyword evidence="3" id="KW-1185">Reference proteome</keyword>